<dbReference type="Pfam" id="PF20228">
    <property type="entry name" value="DUF6587"/>
    <property type="match status" value="1"/>
</dbReference>
<dbReference type="AlphaFoldDB" id="A0A8J2XXI2"/>
<dbReference type="InterPro" id="IPR046494">
    <property type="entry name" value="DUF6587"/>
</dbReference>
<protein>
    <submittedName>
        <fullName evidence="3">Uncharacterized protein</fullName>
    </submittedName>
</protein>
<name>A0A8J2XXI2_9BURK</name>
<keyword evidence="4" id="KW-1185">Reference proteome</keyword>
<feature type="compositionally biased region" description="Basic and acidic residues" evidence="1">
    <location>
        <begin position="85"/>
        <end position="99"/>
    </location>
</feature>
<reference evidence="3" key="2">
    <citation type="submission" date="2020-09" db="EMBL/GenBank/DDBJ databases">
        <authorList>
            <person name="Sun Q."/>
            <person name="Sedlacek I."/>
        </authorList>
    </citation>
    <scope>NUCLEOTIDE SEQUENCE</scope>
    <source>
        <strain evidence="3">CCM 7086</strain>
    </source>
</reference>
<keyword evidence="2" id="KW-0472">Membrane</keyword>
<dbReference type="EMBL" id="BMCG01000002">
    <property type="protein sequence ID" value="GGC01726.1"/>
    <property type="molecule type" value="Genomic_DNA"/>
</dbReference>
<comment type="caution">
    <text evidence="3">The sequence shown here is derived from an EMBL/GenBank/DDBJ whole genome shotgun (WGS) entry which is preliminary data.</text>
</comment>
<accession>A0A8J2XXI2</accession>
<proteinExistence type="predicted"/>
<feature type="region of interest" description="Disordered" evidence="1">
    <location>
        <begin position="76"/>
        <end position="99"/>
    </location>
</feature>
<sequence length="99" mass="10661">MTDYLQEIIIGVIVFAALLSVIRRLLPAWSRGRQQALAQWLDRPGRGNALRAAGRFLRPGESAGGCGSGCNTCSSCDTAGSDTTGKNDDSKPLEFRRHP</sequence>
<gene>
    <name evidence="3" type="ORF">GCM10007205_08710</name>
</gene>
<keyword evidence="2" id="KW-1133">Transmembrane helix</keyword>
<reference evidence="3" key="1">
    <citation type="journal article" date="2014" name="Int. J. Syst. Evol. Microbiol.">
        <title>Complete genome sequence of Corynebacterium casei LMG S-19264T (=DSM 44701T), isolated from a smear-ripened cheese.</title>
        <authorList>
            <consortium name="US DOE Joint Genome Institute (JGI-PGF)"/>
            <person name="Walter F."/>
            <person name="Albersmeier A."/>
            <person name="Kalinowski J."/>
            <person name="Ruckert C."/>
        </authorList>
    </citation>
    <scope>NUCLEOTIDE SEQUENCE</scope>
    <source>
        <strain evidence="3">CCM 7086</strain>
    </source>
</reference>
<organism evidence="3 4">
    <name type="scientific">Oxalicibacterium flavum</name>
    <dbReference type="NCBI Taxonomy" id="179467"/>
    <lineage>
        <taxon>Bacteria</taxon>
        <taxon>Pseudomonadati</taxon>
        <taxon>Pseudomonadota</taxon>
        <taxon>Betaproteobacteria</taxon>
        <taxon>Burkholderiales</taxon>
        <taxon>Oxalobacteraceae</taxon>
        <taxon>Oxalicibacterium</taxon>
    </lineage>
</organism>
<evidence type="ECO:0000313" key="3">
    <source>
        <dbReference type="EMBL" id="GGC01726.1"/>
    </source>
</evidence>
<dbReference type="Proteomes" id="UP000620266">
    <property type="component" value="Unassembled WGS sequence"/>
</dbReference>
<evidence type="ECO:0000256" key="1">
    <source>
        <dbReference type="SAM" id="MobiDB-lite"/>
    </source>
</evidence>
<keyword evidence="2" id="KW-0812">Transmembrane</keyword>
<feature type="transmembrane region" description="Helical" evidence="2">
    <location>
        <begin position="6"/>
        <end position="26"/>
    </location>
</feature>
<evidence type="ECO:0000256" key="2">
    <source>
        <dbReference type="SAM" id="Phobius"/>
    </source>
</evidence>
<dbReference type="RefSeq" id="WP_188394980.1">
    <property type="nucleotide sequence ID" value="NZ_BMCG01000002.1"/>
</dbReference>
<evidence type="ECO:0000313" key="4">
    <source>
        <dbReference type="Proteomes" id="UP000620266"/>
    </source>
</evidence>